<accession>A0ABR1H517</accession>
<gene>
    <name evidence="1" type="ORF">QQX98_005396</name>
</gene>
<keyword evidence="2" id="KW-1185">Reference proteome</keyword>
<evidence type="ECO:0000313" key="1">
    <source>
        <dbReference type="EMBL" id="KAK7416199.1"/>
    </source>
</evidence>
<dbReference type="EMBL" id="JAZAVJ010000072">
    <property type="protein sequence ID" value="KAK7416199.1"/>
    <property type="molecule type" value="Genomic_DNA"/>
</dbReference>
<evidence type="ECO:0000313" key="2">
    <source>
        <dbReference type="Proteomes" id="UP001498476"/>
    </source>
</evidence>
<name>A0ABR1H517_9HYPO</name>
<organism evidence="1 2">
    <name type="scientific">Neonectria punicea</name>
    <dbReference type="NCBI Taxonomy" id="979145"/>
    <lineage>
        <taxon>Eukaryota</taxon>
        <taxon>Fungi</taxon>
        <taxon>Dikarya</taxon>
        <taxon>Ascomycota</taxon>
        <taxon>Pezizomycotina</taxon>
        <taxon>Sordariomycetes</taxon>
        <taxon>Hypocreomycetidae</taxon>
        <taxon>Hypocreales</taxon>
        <taxon>Nectriaceae</taxon>
        <taxon>Neonectria</taxon>
    </lineage>
</organism>
<comment type="caution">
    <text evidence="1">The sequence shown here is derived from an EMBL/GenBank/DDBJ whole genome shotgun (WGS) entry which is preliminary data.</text>
</comment>
<dbReference type="Proteomes" id="UP001498476">
    <property type="component" value="Unassembled WGS sequence"/>
</dbReference>
<sequence length="216" mass="23945">MLLSFRNPGPLGQFLEEDDDMITNVSSNLGQSSSDFGYQALESKGPRISSRGLAGDLFETIFDVCATFTPQLAKTKYSKRYRGEVERFFSGATGFQRREVVSTGSWPIRPSFASLNNNFDEVLDDMTLYIDCLMDLSPALENPVTGLELSHSTFQKLDAYSASAITEDLMHKPSQNLEASANDNYSMRVYPTPPNTVTPKSEVDQVLNIALSGQER</sequence>
<protein>
    <submittedName>
        <fullName evidence="1">Uncharacterized protein</fullName>
    </submittedName>
</protein>
<proteinExistence type="predicted"/>
<reference evidence="1 2" key="1">
    <citation type="journal article" date="2025" name="Microbiol. Resour. Announc.">
        <title>Draft genome sequences for Neonectria magnoliae and Neonectria punicea, canker pathogens of Liriodendron tulipifera and Acer saccharum in West Virginia.</title>
        <authorList>
            <person name="Petronek H.M."/>
            <person name="Kasson M.T."/>
            <person name="Metheny A.M."/>
            <person name="Stauder C.M."/>
            <person name="Lovett B."/>
            <person name="Lynch S.C."/>
            <person name="Garnas J.R."/>
            <person name="Kasson L.R."/>
            <person name="Stajich J.E."/>
        </authorList>
    </citation>
    <scope>NUCLEOTIDE SEQUENCE [LARGE SCALE GENOMIC DNA]</scope>
    <source>
        <strain evidence="1 2">NRRL 64653</strain>
    </source>
</reference>